<keyword evidence="6" id="KW-1185">Reference proteome</keyword>
<evidence type="ECO:0000313" key="6">
    <source>
        <dbReference type="Proteomes" id="UP000198894"/>
    </source>
</evidence>
<evidence type="ECO:0000259" key="4">
    <source>
        <dbReference type="Pfam" id="PF08544"/>
    </source>
</evidence>
<protein>
    <submittedName>
        <fullName evidence="5">Beta-RFAP synthase</fullName>
    </submittedName>
</protein>
<name>A0A1G9B5D3_9HYPH</name>
<feature type="domain" description="GHMP kinase C-terminal" evidence="4">
    <location>
        <begin position="209"/>
        <end position="294"/>
    </location>
</feature>
<feature type="domain" description="GHMP kinase N-terminal" evidence="3">
    <location>
        <begin position="66"/>
        <end position="129"/>
    </location>
</feature>
<gene>
    <name evidence="5" type="ORF">SAMN05428953_11477</name>
</gene>
<dbReference type="InterPro" id="IPR014721">
    <property type="entry name" value="Ribsml_uS5_D2-typ_fold_subgr"/>
</dbReference>
<dbReference type="GO" id="GO:0005524">
    <property type="term" value="F:ATP binding"/>
    <property type="evidence" value="ECO:0007669"/>
    <property type="project" value="InterPro"/>
</dbReference>
<dbReference type="Proteomes" id="UP000198894">
    <property type="component" value="Unassembled WGS sequence"/>
</dbReference>
<dbReference type="Gene3D" id="3.30.230.10">
    <property type="match status" value="1"/>
</dbReference>
<accession>A0A1G9B5D3</accession>
<dbReference type="PIRSF" id="PIRSF004884">
    <property type="entry name" value="Sugar_kin_arch"/>
    <property type="match status" value="1"/>
</dbReference>
<evidence type="ECO:0000256" key="1">
    <source>
        <dbReference type="ARBA" id="ARBA00022679"/>
    </source>
</evidence>
<organism evidence="5 6">
    <name type="scientific">Mesorhizobium muleiense</name>
    <dbReference type="NCBI Taxonomy" id="1004279"/>
    <lineage>
        <taxon>Bacteria</taxon>
        <taxon>Pseudomonadati</taxon>
        <taxon>Pseudomonadota</taxon>
        <taxon>Alphaproteobacteria</taxon>
        <taxon>Hyphomicrobiales</taxon>
        <taxon>Phyllobacteriaceae</taxon>
        <taxon>Mesorhizobium</taxon>
    </lineage>
</organism>
<dbReference type="InterPro" id="IPR020568">
    <property type="entry name" value="Ribosomal_Su5_D2-typ_SF"/>
</dbReference>
<dbReference type="SUPFAM" id="SSF54211">
    <property type="entry name" value="Ribosomal protein S5 domain 2-like"/>
    <property type="match status" value="1"/>
</dbReference>
<dbReference type="Pfam" id="PF08544">
    <property type="entry name" value="GHMP_kinases_C"/>
    <property type="match status" value="1"/>
</dbReference>
<dbReference type="AlphaFoldDB" id="A0A1G9B5D3"/>
<dbReference type="InterPro" id="IPR013750">
    <property type="entry name" value="GHMP_kinase_C_dom"/>
</dbReference>
<dbReference type="InterPro" id="IPR006204">
    <property type="entry name" value="GHMP_kinase_N_dom"/>
</dbReference>
<dbReference type="PANTHER" id="PTHR20861:SF6">
    <property type="entry name" value="BETA-RIBOFURANOSYLPHENOL 5'-PHOSPHATE SYNTHASE"/>
    <property type="match status" value="1"/>
</dbReference>
<dbReference type="GO" id="GO:0016301">
    <property type="term" value="F:kinase activity"/>
    <property type="evidence" value="ECO:0007669"/>
    <property type="project" value="UniProtKB-KW"/>
</dbReference>
<dbReference type="Pfam" id="PF00288">
    <property type="entry name" value="GHMP_kinases_N"/>
    <property type="match status" value="1"/>
</dbReference>
<reference evidence="6" key="1">
    <citation type="submission" date="2016-10" db="EMBL/GenBank/DDBJ databases">
        <authorList>
            <person name="Varghese N."/>
            <person name="Submissions S."/>
        </authorList>
    </citation>
    <scope>NUCLEOTIDE SEQUENCE [LARGE SCALE GENOMIC DNA]</scope>
    <source>
        <strain evidence="6">CGMCC 1.11022</strain>
    </source>
</reference>
<evidence type="ECO:0000256" key="2">
    <source>
        <dbReference type="ARBA" id="ARBA00022777"/>
    </source>
</evidence>
<sequence length="322" mass="33397">MSNSVTIRVPARLHLGFLDLNGDTGRRFGSVGLPLSEPETTVTLSRSSETIVEGADSRRAGEHLSTLCSHLGIRGQHRLVIEQSIPSHAGLGSGTQIALAVAAALRTLHKLPLDIGSDATLLDRGGRSGIGIASFESGGVIVDAGKDDSGRPPPVVARLPFPEEWRVILILDHGGHGLHGDAEIAAFRSLPPFPASGSGEICRRVLMGIMPALVEHDLQAFGAAVTAIQMLIGTHFAPAQGGVFTSRRVESVAHGLNEAGAVGIGQSSWGPTGFAFAPSQDAAVSFVSAVQQAVEDGVEIRIVKGRNSGAKISSTRLDLVGS</sequence>
<evidence type="ECO:0000259" key="3">
    <source>
        <dbReference type="Pfam" id="PF00288"/>
    </source>
</evidence>
<keyword evidence="2" id="KW-0418">Kinase</keyword>
<proteinExistence type="predicted"/>
<evidence type="ECO:0000313" key="5">
    <source>
        <dbReference type="EMBL" id="SDK34703.1"/>
    </source>
</evidence>
<dbReference type="EMBL" id="FNEE01000014">
    <property type="protein sequence ID" value="SDK34703.1"/>
    <property type="molecule type" value="Genomic_DNA"/>
</dbReference>
<dbReference type="NCBIfam" id="TIGR00144">
    <property type="entry name" value="beta_RFAP_syn"/>
    <property type="match status" value="1"/>
</dbReference>
<keyword evidence="1" id="KW-0808">Transferase</keyword>
<dbReference type="InterPro" id="IPR004422">
    <property type="entry name" value="RFAP_synthase"/>
</dbReference>
<dbReference type="RefSeq" id="WP_091596721.1">
    <property type="nucleotide sequence ID" value="NZ_FNEE01000014.1"/>
</dbReference>
<dbReference type="PANTHER" id="PTHR20861">
    <property type="entry name" value="HOMOSERINE/4-DIPHOSPHOCYTIDYL-2-C-METHYL-D-ERYTHRITOL KINASE"/>
    <property type="match status" value="1"/>
</dbReference>